<gene>
    <name evidence="1" type="ORF">EJB05_32418</name>
</gene>
<reference evidence="1 2" key="1">
    <citation type="journal article" date="2019" name="Sci. Rep.">
        <title>A high-quality genome of Eragrostis curvula grass provides insights into Poaceae evolution and supports new strategies to enhance forage quality.</title>
        <authorList>
            <person name="Carballo J."/>
            <person name="Santos B.A.C.M."/>
            <person name="Zappacosta D."/>
            <person name="Garbus I."/>
            <person name="Selva J.P."/>
            <person name="Gallo C.A."/>
            <person name="Diaz A."/>
            <person name="Albertini E."/>
            <person name="Caccamo M."/>
            <person name="Echenique V."/>
        </authorList>
    </citation>
    <scope>NUCLEOTIDE SEQUENCE [LARGE SCALE GENOMIC DNA]</scope>
    <source>
        <strain evidence="2">cv. Victoria</strain>
        <tissue evidence="1">Leaf</tissue>
    </source>
</reference>
<dbReference type="AlphaFoldDB" id="A0A5J9UHH7"/>
<sequence length="93" mass="10227">MPAPPRRAAVVLPMAVCVACIPGNPLLRRIRLGLEIIGVAYLLCFLYQEPSPADDSVLDGVLSSYCNDFQVKFRFSSTHSLCRRLNDALTTDS</sequence>
<dbReference type="Gramene" id="TVU22701">
    <property type="protein sequence ID" value="TVU22701"/>
    <property type="gene ID" value="EJB05_32418"/>
</dbReference>
<organism evidence="1 2">
    <name type="scientific">Eragrostis curvula</name>
    <name type="common">weeping love grass</name>
    <dbReference type="NCBI Taxonomy" id="38414"/>
    <lineage>
        <taxon>Eukaryota</taxon>
        <taxon>Viridiplantae</taxon>
        <taxon>Streptophyta</taxon>
        <taxon>Embryophyta</taxon>
        <taxon>Tracheophyta</taxon>
        <taxon>Spermatophyta</taxon>
        <taxon>Magnoliopsida</taxon>
        <taxon>Liliopsida</taxon>
        <taxon>Poales</taxon>
        <taxon>Poaceae</taxon>
        <taxon>PACMAD clade</taxon>
        <taxon>Chloridoideae</taxon>
        <taxon>Eragrostideae</taxon>
        <taxon>Eragrostidinae</taxon>
        <taxon>Eragrostis</taxon>
    </lineage>
</organism>
<dbReference type="Proteomes" id="UP000324897">
    <property type="component" value="Unassembled WGS sequence"/>
</dbReference>
<dbReference type="EMBL" id="RWGY01000026">
    <property type="protein sequence ID" value="TVU22701.1"/>
    <property type="molecule type" value="Genomic_DNA"/>
</dbReference>
<protein>
    <submittedName>
        <fullName evidence="1">Uncharacterized protein</fullName>
    </submittedName>
</protein>
<comment type="caution">
    <text evidence="1">The sequence shown here is derived from an EMBL/GenBank/DDBJ whole genome shotgun (WGS) entry which is preliminary data.</text>
</comment>
<keyword evidence="2" id="KW-1185">Reference proteome</keyword>
<accession>A0A5J9UHH7</accession>
<evidence type="ECO:0000313" key="2">
    <source>
        <dbReference type="Proteomes" id="UP000324897"/>
    </source>
</evidence>
<evidence type="ECO:0000313" key="1">
    <source>
        <dbReference type="EMBL" id="TVU22701.1"/>
    </source>
</evidence>
<proteinExistence type="predicted"/>
<name>A0A5J9UHH7_9POAL</name>